<feature type="domain" description="Endonuclease/exonuclease/phosphatase" evidence="1">
    <location>
        <begin position="20"/>
        <end position="246"/>
    </location>
</feature>
<dbReference type="GO" id="GO:0004519">
    <property type="term" value="F:endonuclease activity"/>
    <property type="evidence" value="ECO:0007669"/>
    <property type="project" value="UniProtKB-KW"/>
</dbReference>
<accession>A0ABP9HDL9</accession>
<dbReference type="RefSeq" id="WP_345711099.1">
    <property type="nucleotide sequence ID" value="NZ_BAABIL010000103.1"/>
</dbReference>
<dbReference type="Proteomes" id="UP001501195">
    <property type="component" value="Unassembled WGS sequence"/>
</dbReference>
<evidence type="ECO:0000259" key="1">
    <source>
        <dbReference type="Pfam" id="PF03372"/>
    </source>
</evidence>
<sequence>MGTGRDPAPDPGGGLPLRLVSWNVHELADDRAALARVLLAAAADLVCLQEAPTRLLTASRLPALAAACGLRVCAAGRAGAGTAVLVSPRPDVLAAGVRALPVPLWRGRRPVRRRGAAEVLLRVPGPGGWSPPVGVRSVHLGLDAGERLDHCRRLQDLDTAGASVLAGAGERVVVAGDLNEGPEGSAQRFLRERLRDPLGAASAPATFPARHPRRRIDAVLVGAGLGVRDAGEVAAPAADLVVATDHRPVRADLLVPPA</sequence>
<dbReference type="Gene3D" id="3.60.10.10">
    <property type="entry name" value="Endonuclease/exonuclease/phosphatase"/>
    <property type="match status" value="1"/>
</dbReference>
<reference evidence="3" key="1">
    <citation type="journal article" date="2019" name="Int. J. Syst. Evol. Microbiol.">
        <title>The Global Catalogue of Microorganisms (GCM) 10K type strain sequencing project: providing services to taxonomists for standard genome sequencing and annotation.</title>
        <authorList>
            <consortium name="The Broad Institute Genomics Platform"/>
            <consortium name="The Broad Institute Genome Sequencing Center for Infectious Disease"/>
            <person name="Wu L."/>
            <person name="Ma J."/>
        </authorList>
    </citation>
    <scope>NUCLEOTIDE SEQUENCE [LARGE SCALE GENOMIC DNA]</scope>
    <source>
        <strain evidence="3">JCM 18126</strain>
    </source>
</reference>
<dbReference type="InterPro" id="IPR036691">
    <property type="entry name" value="Endo/exonu/phosph_ase_sf"/>
</dbReference>
<gene>
    <name evidence="2" type="ORF">GCM10023225_08300</name>
</gene>
<keyword evidence="2" id="KW-0540">Nuclease</keyword>
<comment type="caution">
    <text evidence="2">The sequence shown here is derived from an EMBL/GenBank/DDBJ whole genome shotgun (WGS) entry which is preliminary data.</text>
</comment>
<name>A0ABP9HDL9_9ACTN</name>
<proteinExistence type="predicted"/>
<keyword evidence="2" id="KW-0378">Hydrolase</keyword>
<dbReference type="InterPro" id="IPR005135">
    <property type="entry name" value="Endo/exonuclease/phosphatase"/>
</dbReference>
<evidence type="ECO:0000313" key="3">
    <source>
        <dbReference type="Proteomes" id="UP001501195"/>
    </source>
</evidence>
<dbReference type="Pfam" id="PF03372">
    <property type="entry name" value="Exo_endo_phos"/>
    <property type="match status" value="1"/>
</dbReference>
<dbReference type="SUPFAM" id="SSF56219">
    <property type="entry name" value="DNase I-like"/>
    <property type="match status" value="1"/>
</dbReference>
<keyword evidence="2" id="KW-0255">Endonuclease</keyword>
<keyword evidence="3" id="KW-1185">Reference proteome</keyword>
<protein>
    <submittedName>
        <fullName evidence="2">Endonuclease/exonuclease/phosphatase family protein</fullName>
    </submittedName>
</protein>
<organism evidence="2 3">
    <name type="scientific">Kineococcus glutinatus</name>
    <dbReference type="NCBI Taxonomy" id="1070872"/>
    <lineage>
        <taxon>Bacteria</taxon>
        <taxon>Bacillati</taxon>
        <taxon>Actinomycetota</taxon>
        <taxon>Actinomycetes</taxon>
        <taxon>Kineosporiales</taxon>
        <taxon>Kineosporiaceae</taxon>
        <taxon>Kineococcus</taxon>
    </lineage>
</organism>
<evidence type="ECO:0000313" key="2">
    <source>
        <dbReference type="EMBL" id="GAA4968226.1"/>
    </source>
</evidence>
<dbReference type="EMBL" id="BAABIL010000103">
    <property type="protein sequence ID" value="GAA4968226.1"/>
    <property type="molecule type" value="Genomic_DNA"/>
</dbReference>